<organism evidence="3 4">
    <name type="scientific">Leptospira noguchii str. 2007001578</name>
    <dbReference type="NCBI Taxonomy" id="1049974"/>
    <lineage>
        <taxon>Bacteria</taxon>
        <taxon>Pseudomonadati</taxon>
        <taxon>Spirochaetota</taxon>
        <taxon>Spirochaetia</taxon>
        <taxon>Leptospirales</taxon>
        <taxon>Leptospiraceae</taxon>
        <taxon>Leptospira</taxon>
    </lineage>
</organism>
<keyword evidence="4" id="KW-1185">Reference proteome</keyword>
<evidence type="ECO:0000313" key="4">
    <source>
        <dbReference type="Proteomes" id="UP000012099"/>
    </source>
</evidence>
<keyword evidence="1" id="KW-1133">Transmembrane helix</keyword>
<name>A0ABP2TBS0_9LEPT</name>
<accession>A0ABP2TBS0</accession>
<comment type="caution">
    <text evidence="3">The sequence shown here is derived from an EMBL/GenBank/DDBJ whole genome shotgun (WGS) entry which is preliminary data.</text>
</comment>
<reference evidence="3 4" key="1">
    <citation type="submission" date="2013-01" db="EMBL/GenBank/DDBJ databases">
        <authorList>
            <person name="Harkins D.M."/>
            <person name="Durkin A.S."/>
            <person name="Brinkac L.M."/>
            <person name="Haft D.H."/>
            <person name="Selengut J.D."/>
            <person name="Sanka R."/>
            <person name="DePew J."/>
            <person name="Purushe J."/>
            <person name="Whelen A.C."/>
            <person name="Vinetz J.M."/>
            <person name="Sutton G.G."/>
            <person name="Nierman W.C."/>
            <person name="Fouts D.E."/>
        </authorList>
    </citation>
    <scope>NUCLEOTIDE SEQUENCE [LARGE SCALE GENOMIC DNA]</scope>
    <source>
        <strain evidence="3 4">2007001578</strain>
    </source>
</reference>
<evidence type="ECO:0000313" key="3">
    <source>
        <dbReference type="EMBL" id="EMN01761.1"/>
    </source>
</evidence>
<evidence type="ECO:0000259" key="2">
    <source>
        <dbReference type="Pfam" id="PF04536"/>
    </source>
</evidence>
<gene>
    <name evidence="3" type="ORF">LEP1GSC035_2628</name>
</gene>
<keyword evidence="1" id="KW-0472">Membrane</keyword>
<protein>
    <submittedName>
        <fullName evidence="3">PF04536 family protein</fullName>
    </submittedName>
</protein>
<evidence type="ECO:0000256" key="1">
    <source>
        <dbReference type="SAM" id="Phobius"/>
    </source>
</evidence>
<dbReference type="PANTHER" id="PTHR30373:SF2">
    <property type="entry name" value="UPF0603 PROTEIN YGCG"/>
    <property type="match status" value="1"/>
</dbReference>
<keyword evidence="1" id="KW-0812">Transmembrane</keyword>
<dbReference type="EMBL" id="AHMH02000041">
    <property type="protein sequence ID" value="EMN01761.1"/>
    <property type="molecule type" value="Genomic_DNA"/>
</dbReference>
<proteinExistence type="predicted"/>
<feature type="domain" description="TPM" evidence="2">
    <location>
        <begin position="59"/>
        <end position="144"/>
    </location>
</feature>
<dbReference type="Gene3D" id="3.10.310.50">
    <property type="match status" value="1"/>
</dbReference>
<dbReference type="Pfam" id="PF04536">
    <property type="entry name" value="TPM_phosphatase"/>
    <property type="match status" value="1"/>
</dbReference>
<dbReference type="Proteomes" id="UP000012099">
    <property type="component" value="Unassembled WGS sequence"/>
</dbReference>
<dbReference type="InterPro" id="IPR007621">
    <property type="entry name" value="TPM_dom"/>
</dbReference>
<feature type="transmembrane region" description="Helical" evidence="1">
    <location>
        <begin position="12"/>
        <end position="31"/>
    </location>
</feature>
<dbReference type="PANTHER" id="PTHR30373">
    <property type="entry name" value="UPF0603 PROTEIN YGCG"/>
    <property type="match status" value="1"/>
</dbReference>
<sequence>MNLLKTQMIQSVTIKILFFVCLLVCTAGIHLKIENSHSVFIIEQWRAEDPAIPPLRTQITDPNSIFTNSQKAELTNKLVSFEKRKGSQIAILIISSTQDWTIEEYAVKVFEKTKLGRKEIDDGVLIVVAIQDHKTRIEVGYGLYPTQLQKES</sequence>